<gene>
    <name evidence="2" type="ORF">BLS_003543</name>
    <name evidence="4" type="ORF">EG327_002347</name>
    <name evidence="3" type="ORF">EG328_000048</name>
</gene>
<comment type="caution">
    <text evidence="2">The sequence shown here is derived from an EMBL/GenBank/DDBJ whole genome shotgun (WGS) entry which is preliminary data.</text>
</comment>
<reference evidence="2 5" key="1">
    <citation type="submission" date="2019-11" db="EMBL/GenBank/DDBJ databases">
        <title>Venturia inaequalis Genome Resource.</title>
        <authorList>
            <person name="Lichtner F.J."/>
        </authorList>
    </citation>
    <scope>NUCLEOTIDE SEQUENCE [LARGE SCALE GENOMIC DNA]</scope>
    <source>
        <strain evidence="3 6">120213</strain>
        <strain evidence="2">Bline_iso_100314</strain>
        <strain evidence="4 7">DMI_063113</strain>
    </source>
</reference>
<feature type="compositionally biased region" description="Polar residues" evidence="1">
    <location>
        <begin position="22"/>
        <end position="32"/>
    </location>
</feature>
<accession>A0A8H3UNF0</accession>
<dbReference type="Proteomes" id="UP000433883">
    <property type="component" value="Unassembled WGS sequence"/>
</dbReference>
<dbReference type="EMBL" id="WNWS01000001">
    <property type="protein sequence ID" value="KAE9989117.1"/>
    <property type="molecule type" value="Genomic_DNA"/>
</dbReference>
<name>A0A8H3UNF0_VENIN</name>
<dbReference type="EMBL" id="WNWQ01000230">
    <property type="protein sequence ID" value="KAE9973544.1"/>
    <property type="molecule type" value="Genomic_DNA"/>
</dbReference>
<dbReference type="Proteomes" id="UP000447873">
    <property type="component" value="Unassembled WGS sequence"/>
</dbReference>
<evidence type="ECO:0000313" key="7">
    <source>
        <dbReference type="Proteomes" id="UP000490939"/>
    </source>
</evidence>
<evidence type="ECO:0000313" key="3">
    <source>
        <dbReference type="EMBL" id="KAE9989117.1"/>
    </source>
</evidence>
<dbReference type="AlphaFoldDB" id="A0A8H3UNF0"/>
<evidence type="ECO:0000313" key="5">
    <source>
        <dbReference type="Proteomes" id="UP000433883"/>
    </source>
</evidence>
<protein>
    <submittedName>
        <fullName evidence="2">Uncharacterized protein</fullName>
    </submittedName>
</protein>
<evidence type="ECO:0000313" key="6">
    <source>
        <dbReference type="Proteomes" id="UP000447873"/>
    </source>
</evidence>
<sequence length="260" mass="29551">MSQGGKKRRRQDESQEELPQIDVQTKTRQTRTALKRGLSTVEEEDDALDSLHIQELPRATKKAKGKTAKDTRFEATVQNDRDELRKYLSDLVEKAEETDTQFRKQIKAHLASLGIPISKTKDPRRQNEFDAVLATASRLVQASKQLDKNFSAMITTAESVQRELKKEDAMNTFAEDKNAAVQLLEKGMRLSMKRIDQLIPEGARAGKQASSIDISSDLSYNEVSAYFLNTHPEDNRLREALVQTTKGVKRFVRFLPEEDN</sequence>
<evidence type="ECO:0000313" key="2">
    <source>
        <dbReference type="EMBL" id="KAE9973544.1"/>
    </source>
</evidence>
<evidence type="ECO:0000256" key="1">
    <source>
        <dbReference type="SAM" id="MobiDB-lite"/>
    </source>
</evidence>
<dbReference type="Proteomes" id="UP000490939">
    <property type="component" value="Unassembled WGS sequence"/>
</dbReference>
<organism evidence="2 5">
    <name type="scientific">Venturia inaequalis</name>
    <name type="common">Apple scab fungus</name>
    <dbReference type="NCBI Taxonomy" id="5025"/>
    <lineage>
        <taxon>Eukaryota</taxon>
        <taxon>Fungi</taxon>
        <taxon>Dikarya</taxon>
        <taxon>Ascomycota</taxon>
        <taxon>Pezizomycotina</taxon>
        <taxon>Dothideomycetes</taxon>
        <taxon>Pleosporomycetidae</taxon>
        <taxon>Venturiales</taxon>
        <taxon>Venturiaceae</taxon>
        <taxon>Venturia</taxon>
    </lineage>
</organism>
<feature type="region of interest" description="Disordered" evidence="1">
    <location>
        <begin position="1"/>
        <end position="72"/>
    </location>
</feature>
<keyword evidence="7" id="KW-1185">Reference proteome</keyword>
<dbReference type="EMBL" id="WNWR01000171">
    <property type="protein sequence ID" value="KAE9989751.1"/>
    <property type="molecule type" value="Genomic_DNA"/>
</dbReference>
<proteinExistence type="predicted"/>
<evidence type="ECO:0000313" key="4">
    <source>
        <dbReference type="EMBL" id="KAE9989751.1"/>
    </source>
</evidence>